<name>A0A0L0EW06_9GAMM</name>
<evidence type="ECO:0000313" key="2">
    <source>
        <dbReference type="Proteomes" id="UP000036850"/>
    </source>
</evidence>
<dbReference type="AlphaFoldDB" id="A0A0L0EW06"/>
<evidence type="ECO:0000313" key="1">
    <source>
        <dbReference type="EMBL" id="KNC68617.1"/>
    </source>
</evidence>
<comment type="caution">
    <text evidence="1">The sequence shown here is derived from an EMBL/GenBank/DDBJ whole genome shotgun (WGS) entry which is preliminary data.</text>
</comment>
<organism evidence="1 2">
    <name type="scientific">Pseudoalteromonas rubra</name>
    <dbReference type="NCBI Taxonomy" id="43658"/>
    <lineage>
        <taxon>Bacteria</taxon>
        <taxon>Pseudomonadati</taxon>
        <taxon>Pseudomonadota</taxon>
        <taxon>Gammaproteobacteria</taxon>
        <taxon>Alteromonadales</taxon>
        <taxon>Pseudoalteromonadaceae</taxon>
        <taxon>Pseudoalteromonas</taxon>
    </lineage>
</organism>
<reference evidence="2" key="1">
    <citation type="submission" date="2015-07" db="EMBL/GenBank/DDBJ databases">
        <title>Draft genome sequence of a Pseudoalteromonas rubra strain, OCN096, isolated from Kaneohe Bay, Oahu, Hawaii.</title>
        <authorList>
            <person name="Beurmann S."/>
            <person name="Ushijima B."/>
            <person name="Belcaid M."/>
            <person name="Callahan S.M."/>
            <person name="Aeby G.S."/>
        </authorList>
    </citation>
    <scope>NUCLEOTIDE SEQUENCE [LARGE SCALE GENOMIC DNA]</scope>
    <source>
        <strain evidence="2">OCN096</strain>
    </source>
</reference>
<gene>
    <name evidence="1" type="ORF">AC626_03725</name>
</gene>
<protein>
    <submittedName>
        <fullName evidence="1">Uncharacterized protein</fullName>
    </submittedName>
</protein>
<dbReference type="EMBL" id="LFZX01000016">
    <property type="protein sequence ID" value="KNC68617.1"/>
    <property type="molecule type" value="Genomic_DNA"/>
</dbReference>
<accession>A0A0L0EW06</accession>
<dbReference type="OrthoDB" id="6660653at2"/>
<dbReference type="Proteomes" id="UP000036850">
    <property type="component" value="Unassembled WGS sequence"/>
</dbReference>
<dbReference type="PATRIC" id="fig|43658.6.peg.5975"/>
<proteinExistence type="predicted"/>
<sequence length="463" mass="52966">MNCENLLSWKIVLELPESLQPEVELSNLFNSKTGNSFLKGIGGFSDRTFSPEVLDPTNVFHNALNKVKLSLGFKGRRFPYTRSDDQQLNVNIRRFGARVVTVTIQLKKPLVSDETEIYELQKISNHPDVYTMAKSICGLILSGDFNDFNTVHSPKVYPCTQSLILGEDNWISDSRAVEILTRHIEPNKNIVSNVISKNANHQLDASNILVDRQGIFYRVPERLVNSYSVNKKYLGTCNIFEYAVALSKMLEKKHFENLDFVTKDFLRKLILEPELVILHSVTSLETWKLLVLEFKLDSLLSKVSLEPEPKTRRKNWWEFFTNISTESKRFWVISLIFAAVFWAFQQSIYFDKLTGVFSMPEIEVITPGDQESIEVSDNIVFIKWEEVDEASKYVLQLKVLDSGKWVLPPVGHRLVVTTAQAELTVLQKGSYKFSIEAYDSHDDQIANSGESFFDVAAKKVKDN</sequence>